<organism evidence="1 2">
    <name type="scientific">Trichostrongylus colubriformis</name>
    <name type="common">Black scour worm</name>
    <dbReference type="NCBI Taxonomy" id="6319"/>
    <lineage>
        <taxon>Eukaryota</taxon>
        <taxon>Metazoa</taxon>
        <taxon>Ecdysozoa</taxon>
        <taxon>Nematoda</taxon>
        <taxon>Chromadorea</taxon>
        <taxon>Rhabditida</taxon>
        <taxon>Rhabditina</taxon>
        <taxon>Rhabditomorpha</taxon>
        <taxon>Strongyloidea</taxon>
        <taxon>Trichostrongylidae</taxon>
        <taxon>Trichostrongylus</taxon>
    </lineage>
</organism>
<dbReference type="AlphaFoldDB" id="A0AAN8ER01"/>
<name>A0AAN8ER01_TRICO</name>
<proteinExistence type="predicted"/>
<protein>
    <submittedName>
        <fullName evidence="1">Uncharacterized protein</fullName>
    </submittedName>
</protein>
<dbReference type="Proteomes" id="UP001331761">
    <property type="component" value="Unassembled WGS sequence"/>
</dbReference>
<accession>A0AAN8ER01</accession>
<sequence length="184" mass="20433">MVAIALCLSNAGCRVHTLTIAHLLADSVNQSMLLQFFRDIAPTGIRLFKPYAPWCLSQGVLLFIVTRQHFYLLCGDTIPIGDYILAQLTATNFCIGAPNHISFDSLKSFGERLASGKQNVIRGIIYSDYSHAFDQCSLESMKNAGLKLINNPPYALVVSTKQLKTEEPSYLDDFTNSTFIPCYL</sequence>
<reference evidence="1 2" key="1">
    <citation type="submission" date="2019-10" db="EMBL/GenBank/DDBJ databases">
        <title>Assembly and Annotation for the nematode Trichostrongylus colubriformis.</title>
        <authorList>
            <person name="Martin J."/>
        </authorList>
    </citation>
    <scope>NUCLEOTIDE SEQUENCE [LARGE SCALE GENOMIC DNA]</scope>
    <source>
        <strain evidence="1">G859</strain>
        <tissue evidence="1">Whole worm</tissue>
    </source>
</reference>
<evidence type="ECO:0000313" key="2">
    <source>
        <dbReference type="Proteomes" id="UP001331761"/>
    </source>
</evidence>
<keyword evidence="2" id="KW-1185">Reference proteome</keyword>
<evidence type="ECO:0000313" key="1">
    <source>
        <dbReference type="EMBL" id="KAK5964192.1"/>
    </source>
</evidence>
<gene>
    <name evidence="1" type="ORF">GCK32_022115</name>
</gene>
<comment type="caution">
    <text evidence="1">The sequence shown here is derived from an EMBL/GenBank/DDBJ whole genome shotgun (WGS) entry which is preliminary data.</text>
</comment>
<dbReference type="EMBL" id="WIXE01026094">
    <property type="protein sequence ID" value="KAK5964192.1"/>
    <property type="molecule type" value="Genomic_DNA"/>
</dbReference>